<dbReference type="KEGG" id="ztr:MYCGRDRAFT_24577"/>
<feature type="domain" description="SAC3/GANP/THP3 conserved" evidence="1">
    <location>
        <begin position="40"/>
        <end position="367"/>
    </location>
</feature>
<dbReference type="PANTHER" id="PTHR12436">
    <property type="entry name" value="80 KDA MCM3-ASSOCIATED PROTEIN"/>
    <property type="match status" value="1"/>
</dbReference>
<dbReference type="eggNOG" id="KOG1860">
    <property type="taxonomic scope" value="Eukaryota"/>
</dbReference>
<proteinExistence type="predicted"/>
<evidence type="ECO:0000313" key="3">
    <source>
        <dbReference type="Proteomes" id="UP000008062"/>
    </source>
</evidence>
<sequence length="381" mass="43670">LKRSRETERADAEKRGIVAIPGKARKLADAITPVGTCPDMCPEFERVERAVQNAVWGEEKVGMGIIARGRHMTLPIETRMVKTFKRSDAGKGEQLPSDLRPPAVLKQTCDYLFNDLLANATSLGQVHHFLWDRTRAVRNDFSIQQVTKVEDVRLAVECYERMARFHIASLHHCATAEPYEGYSAPQEREQLDKTLLSLMQYYDDNRHRLELPNEPEFRAYCILFQLRAPEPNLEDRVQSWPRNLAQDPRVQIALKLYAAACSTERRGPFKNYPTAPVIARQDWELFWKLIGSSQVSFLMACVAEMHFGSVRDMVLKSIVRTSRVGKTVNGKTSGSTDWTMEELWDLFNFDEEDQLVAFCEQYGLQFQNREDDGKAYLELGS</sequence>
<protein>
    <recommendedName>
        <fullName evidence="1">SAC3/GANP/THP3 conserved domain-containing protein</fullName>
    </recommendedName>
</protein>
<organism evidence="2 3">
    <name type="scientific">Zymoseptoria tritici (strain CBS 115943 / IPO323)</name>
    <name type="common">Speckled leaf blotch fungus</name>
    <name type="synonym">Septoria tritici</name>
    <dbReference type="NCBI Taxonomy" id="336722"/>
    <lineage>
        <taxon>Eukaryota</taxon>
        <taxon>Fungi</taxon>
        <taxon>Dikarya</taxon>
        <taxon>Ascomycota</taxon>
        <taxon>Pezizomycotina</taxon>
        <taxon>Dothideomycetes</taxon>
        <taxon>Dothideomycetidae</taxon>
        <taxon>Mycosphaerellales</taxon>
        <taxon>Mycosphaerellaceae</taxon>
        <taxon>Zymoseptoria</taxon>
    </lineage>
</organism>
<evidence type="ECO:0000259" key="1">
    <source>
        <dbReference type="Pfam" id="PF03399"/>
    </source>
</evidence>
<dbReference type="OrthoDB" id="264795at2759"/>
<dbReference type="AlphaFoldDB" id="F9XIJ8"/>
<dbReference type="InterPro" id="IPR045107">
    <property type="entry name" value="SAC3/GANP/THP3"/>
</dbReference>
<dbReference type="OMA" id="IFTHAYN"/>
<evidence type="ECO:0000313" key="2">
    <source>
        <dbReference type="EMBL" id="EGP85278.1"/>
    </source>
</evidence>
<accession>F9XIJ8</accession>
<keyword evidence="3" id="KW-1185">Reference proteome</keyword>
<dbReference type="Pfam" id="PF03399">
    <property type="entry name" value="SAC3_GANP"/>
    <property type="match status" value="1"/>
</dbReference>
<dbReference type="RefSeq" id="XP_003850302.1">
    <property type="nucleotide sequence ID" value="XM_003850254.1"/>
</dbReference>
<dbReference type="InterPro" id="IPR005062">
    <property type="entry name" value="SAC3/GANP/THP3_conserved"/>
</dbReference>
<dbReference type="HOGENOM" id="CLU_047746_2_1_1"/>
<name>F9XIJ8_ZYMTI</name>
<feature type="non-terminal residue" evidence="2">
    <location>
        <position position="1"/>
    </location>
</feature>
<dbReference type="PANTHER" id="PTHR12436:SF3">
    <property type="entry name" value="GERMINAL-CENTER ASSOCIATED NUCLEAR PROTEIN"/>
    <property type="match status" value="1"/>
</dbReference>
<gene>
    <name evidence="2" type="ORF">MYCGRDRAFT_24577</name>
</gene>
<dbReference type="Proteomes" id="UP000008062">
    <property type="component" value="Chromosome 8"/>
</dbReference>
<dbReference type="GO" id="GO:0006406">
    <property type="term" value="P:mRNA export from nucleus"/>
    <property type="evidence" value="ECO:0007669"/>
    <property type="project" value="TreeGrafter"/>
</dbReference>
<dbReference type="STRING" id="336722.F9XIJ8"/>
<feature type="non-terminal residue" evidence="2">
    <location>
        <position position="381"/>
    </location>
</feature>
<dbReference type="GeneID" id="13394385"/>
<reference evidence="2 3" key="1">
    <citation type="journal article" date="2011" name="PLoS Genet.">
        <title>Finished genome of the fungal wheat pathogen Mycosphaerella graminicola reveals dispensome structure, chromosome plasticity, and stealth pathogenesis.</title>
        <authorList>
            <person name="Goodwin S.B."/>
            <person name="Ben M'barek S."/>
            <person name="Dhillon B."/>
            <person name="Wittenberg A.H.J."/>
            <person name="Crane C.F."/>
            <person name="Hane J.K."/>
            <person name="Foster A.J."/>
            <person name="Van der Lee T.A.J."/>
            <person name="Grimwood J."/>
            <person name="Aerts A."/>
            <person name="Antoniw J."/>
            <person name="Bailey A."/>
            <person name="Bluhm B."/>
            <person name="Bowler J."/>
            <person name="Bristow J."/>
            <person name="van der Burgt A."/>
            <person name="Canto-Canche B."/>
            <person name="Churchill A.C.L."/>
            <person name="Conde-Ferraez L."/>
            <person name="Cools H.J."/>
            <person name="Coutinho P.M."/>
            <person name="Csukai M."/>
            <person name="Dehal P."/>
            <person name="De Wit P."/>
            <person name="Donzelli B."/>
            <person name="van de Geest H.C."/>
            <person name="van Ham R.C.H.J."/>
            <person name="Hammond-Kosack K.E."/>
            <person name="Henrissat B."/>
            <person name="Kilian A."/>
            <person name="Kobayashi A.K."/>
            <person name="Koopmann E."/>
            <person name="Kourmpetis Y."/>
            <person name="Kuzniar A."/>
            <person name="Lindquist E."/>
            <person name="Lombard V."/>
            <person name="Maliepaard C."/>
            <person name="Martins N."/>
            <person name="Mehrabi R."/>
            <person name="Nap J.P.H."/>
            <person name="Ponomarenko A."/>
            <person name="Rudd J.J."/>
            <person name="Salamov A."/>
            <person name="Schmutz J."/>
            <person name="Schouten H.J."/>
            <person name="Shapiro H."/>
            <person name="Stergiopoulos I."/>
            <person name="Torriani S.F.F."/>
            <person name="Tu H."/>
            <person name="de Vries R.P."/>
            <person name="Waalwijk C."/>
            <person name="Ware S.B."/>
            <person name="Wiebenga A."/>
            <person name="Zwiers L.-H."/>
            <person name="Oliver R.P."/>
            <person name="Grigoriev I.V."/>
            <person name="Kema G.H.J."/>
        </authorList>
    </citation>
    <scope>NUCLEOTIDE SEQUENCE [LARGE SCALE GENOMIC DNA]</scope>
    <source>
        <strain evidence="3">CBS 115943 / IPO323</strain>
    </source>
</reference>
<dbReference type="InParanoid" id="F9XIJ8"/>
<dbReference type="GO" id="GO:0005737">
    <property type="term" value="C:cytoplasm"/>
    <property type="evidence" value="ECO:0007669"/>
    <property type="project" value="TreeGrafter"/>
</dbReference>
<dbReference type="EMBL" id="CM001203">
    <property type="protein sequence ID" value="EGP85278.1"/>
    <property type="molecule type" value="Genomic_DNA"/>
</dbReference>
<dbReference type="GO" id="GO:0070390">
    <property type="term" value="C:transcription export complex 2"/>
    <property type="evidence" value="ECO:0007669"/>
    <property type="project" value="TreeGrafter"/>
</dbReference>
<dbReference type="Gene3D" id="1.25.40.990">
    <property type="match status" value="1"/>
</dbReference>